<keyword evidence="2" id="KW-0472">Membrane</keyword>
<feature type="region of interest" description="Disordered" evidence="1">
    <location>
        <begin position="228"/>
        <end position="264"/>
    </location>
</feature>
<feature type="region of interest" description="Disordered" evidence="1">
    <location>
        <begin position="372"/>
        <end position="432"/>
    </location>
</feature>
<evidence type="ECO:0000259" key="3">
    <source>
        <dbReference type="PROSITE" id="PS50835"/>
    </source>
</evidence>
<keyword evidence="2" id="KW-1133">Transmembrane helix</keyword>
<dbReference type="EMBL" id="VVIM01000001">
    <property type="protein sequence ID" value="KAB0803230.1"/>
    <property type="molecule type" value="Genomic_DNA"/>
</dbReference>
<dbReference type="InterPro" id="IPR003598">
    <property type="entry name" value="Ig_sub2"/>
</dbReference>
<feature type="region of interest" description="Disordered" evidence="1">
    <location>
        <begin position="190"/>
        <end position="212"/>
    </location>
</feature>
<accession>A0A5N4B1G5</accession>
<keyword evidence="2" id="KW-0812">Transmembrane</keyword>
<comment type="caution">
    <text evidence="4">The sequence shown here is derived from an EMBL/GenBank/DDBJ whole genome shotgun (WGS) entry which is preliminary data.</text>
</comment>
<dbReference type="CDD" id="cd00096">
    <property type="entry name" value="Ig"/>
    <property type="match status" value="1"/>
</dbReference>
<feature type="compositionally biased region" description="Polar residues" evidence="1">
    <location>
        <begin position="379"/>
        <end position="392"/>
    </location>
</feature>
<evidence type="ECO:0000313" key="4">
    <source>
        <dbReference type="EMBL" id="KAB0803230.1"/>
    </source>
</evidence>
<evidence type="ECO:0000313" key="5">
    <source>
        <dbReference type="Proteomes" id="UP000327044"/>
    </source>
</evidence>
<feature type="domain" description="Ig-like" evidence="3">
    <location>
        <begin position="1292"/>
        <end position="1391"/>
    </location>
</feature>
<dbReference type="Pfam" id="PF07699">
    <property type="entry name" value="Ephrin_rec_like"/>
    <property type="match status" value="1"/>
</dbReference>
<dbReference type="InterPro" id="IPR003599">
    <property type="entry name" value="Ig_sub"/>
</dbReference>
<protein>
    <recommendedName>
        <fullName evidence="3">Ig-like domain-containing protein</fullName>
    </recommendedName>
</protein>
<feature type="compositionally biased region" description="Basic and acidic residues" evidence="1">
    <location>
        <begin position="1654"/>
        <end position="1670"/>
    </location>
</feature>
<reference evidence="4 5" key="1">
    <citation type="journal article" date="2018" name="Elife">
        <title>Firefly genomes illuminate parallel origins of bioluminescence in beetles.</title>
        <authorList>
            <person name="Fallon T.R."/>
            <person name="Lower S.E."/>
            <person name="Chang C.H."/>
            <person name="Bessho-Uehara M."/>
            <person name="Martin G.J."/>
            <person name="Bewick A.J."/>
            <person name="Behringer M."/>
            <person name="Debat H.J."/>
            <person name="Wong I."/>
            <person name="Day J.C."/>
            <person name="Suvorov A."/>
            <person name="Silva C.J."/>
            <person name="Stanger-Hall K.F."/>
            <person name="Hall D.W."/>
            <person name="Schmitz R.J."/>
            <person name="Nelson D.R."/>
            <person name="Lewis S.M."/>
            <person name="Shigenobu S."/>
            <person name="Bybee S.M."/>
            <person name="Larracuente A.M."/>
            <person name="Oba Y."/>
            <person name="Weng J.K."/>
        </authorList>
    </citation>
    <scope>NUCLEOTIDE SEQUENCE [LARGE SCALE GENOMIC DNA]</scope>
    <source>
        <strain evidence="4">1611_PpyrPB1</strain>
        <tissue evidence="4">Whole body</tissue>
    </source>
</reference>
<feature type="region of interest" description="Disordered" evidence="1">
    <location>
        <begin position="621"/>
        <end position="655"/>
    </location>
</feature>
<feature type="region of interest" description="Disordered" evidence="1">
    <location>
        <begin position="1"/>
        <end position="22"/>
    </location>
</feature>
<name>A0A5N4B1G5_PHOPY</name>
<dbReference type="InterPro" id="IPR007110">
    <property type="entry name" value="Ig-like_dom"/>
</dbReference>
<feature type="region of interest" description="Disordered" evidence="1">
    <location>
        <begin position="1640"/>
        <end position="1689"/>
    </location>
</feature>
<dbReference type="SMART" id="SM00409">
    <property type="entry name" value="IG"/>
    <property type="match status" value="2"/>
</dbReference>
<feature type="compositionally biased region" description="Polar residues" evidence="1">
    <location>
        <begin position="228"/>
        <end position="239"/>
    </location>
</feature>
<feature type="compositionally biased region" description="Low complexity" evidence="1">
    <location>
        <begin position="415"/>
        <end position="432"/>
    </location>
</feature>
<dbReference type="PROSITE" id="PS50835">
    <property type="entry name" value="IG_LIKE"/>
    <property type="match status" value="1"/>
</dbReference>
<evidence type="ECO:0000256" key="2">
    <source>
        <dbReference type="SAM" id="Phobius"/>
    </source>
</evidence>
<keyword evidence="5" id="KW-1185">Reference proteome</keyword>
<dbReference type="InterPro" id="IPR036179">
    <property type="entry name" value="Ig-like_dom_sf"/>
</dbReference>
<dbReference type="InParanoid" id="A0A5N4B1G5"/>
<dbReference type="SMART" id="SM00408">
    <property type="entry name" value="IGc2"/>
    <property type="match status" value="1"/>
</dbReference>
<dbReference type="Gene3D" id="2.60.40.10">
    <property type="entry name" value="Immunoglobulins"/>
    <property type="match status" value="1"/>
</dbReference>
<dbReference type="SMART" id="SM01411">
    <property type="entry name" value="Ephrin_rec_like"/>
    <property type="match status" value="1"/>
</dbReference>
<feature type="transmembrane region" description="Helical" evidence="2">
    <location>
        <begin position="1610"/>
        <end position="1631"/>
    </location>
</feature>
<evidence type="ECO:0000256" key="1">
    <source>
        <dbReference type="SAM" id="MobiDB-lite"/>
    </source>
</evidence>
<dbReference type="SUPFAM" id="SSF48726">
    <property type="entry name" value="Immunoglobulin"/>
    <property type="match status" value="1"/>
</dbReference>
<gene>
    <name evidence="4" type="ORF">PPYR_00200</name>
</gene>
<dbReference type="Proteomes" id="UP000327044">
    <property type="component" value="Unassembled WGS sequence"/>
</dbReference>
<organism evidence="4 5">
    <name type="scientific">Photinus pyralis</name>
    <name type="common">Common eastern firefly</name>
    <name type="synonym">Lampyris pyralis</name>
    <dbReference type="NCBI Taxonomy" id="7054"/>
    <lineage>
        <taxon>Eukaryota</taxon>
        <taxon>Metazoa</taxon>
        <taxon>Ecdysozoa</taxon>
        <taxon>Arthropoda</taxon>
        <taxon>Hexapoda</taxon>
        <taxon>Insecta</taxon>
        <taxon>Pterygota</taxon>
        <taxon>Neoptera</taxon>
        <taxon>Endopterygota</taxon>
        <taxon>Coleoptera</taxon>
        <taxon>Polyphaga</taxon>
        <taxon>Elateriformia</taxon>
        <taxon>Elateroidea</taxon>
        <taxon>Lampyridae</taxon>
        <taxon>Lampyrinae</taxon>
        <taxon>Photinus</taxon>
    </lineage>
</organism>
<sequence>MDHTEATGNMFPSEETESSVEGSVATIEMLADGLPTRFVLESTTSIEVGNFTSATGNTMEMSGTTPIGTTADTMFRKTENPEYEQVTFSEITLADSTDEHFESTIAIQISLASQSSEGHEVLKEHTVIPDGANEVRTNTEEKENFSDQIETTFPELSTLPTMIEDHPEHVGTFGTIDESEISSNTLESIETKNFPESSQPPAREETSMGDTESIETSLKYFDETQTLTSPSLTHWPQSSTHHETLEGEHLKLEPSSPPLLAQSSTVSYATWESSSGSNVSDDTHTETILPNAHTESSENRDQHSKHDLAVTTQTLTHASLEQIGNLTVEAEIEKQTADSVAAHTQITLPFEITEVNEAETRHVPEFMSTVEFSTDESEASPSSILTTGQRGSHGNAAVTLPGEITEAIENEETETMPSTESSYSSSPPQSSTLLKTAISFSTRNRTELREFDQVTEGEEDSGKVTQEIEKFLTLVEFTKVTEDENMEDQTPMFSPDYAAGNTHVFESDSFDSITLPQTLPTELIHKYETTTSEDVLETEVEDRGELSSSTEINTPMAVSEGFTTLTEQVSYEMVNATRFLDVDSDSEDHEISTFYDETGFSHSTVEYEDLDLETGSETTEIVDETDTTATEPSSAGDVISKSSVAPETEIEEPHGNETSHVINVGEETTTPAANEMYLEGSTSVQNETEVFEGTAPFEIISNNSLRTSEETPTLTTNELIPKESPTSVYDIAVGSESYMENDTTLKTPFDGYHGTTEVVETDTTFIKYEQFSSTGDLMSTLSPETKTFSVERKNGEIPSTTENTVITFAETSNGNEPNVVSVAEQMTTSTEHKMQSSTLTESSFSDTFEGTTELEIINKGSGSTTEELTTFTLLANGTESRFDIEAHTTLEPTLLSENVSSMEEHTVESSPIGESSYPVNIDDTNSLPATITKSKLESTENYVTMIMEHTGANASAVPFSDLDNALQSKNVQTSPLFHSTFHDDFFTNVTSEASLTTLPPRMTTNNSIFMTVPIYTTTMASIQNSAEHATTASTPVDDEVNDIILNECAFRTMHLKDFEDITEFPPTTPTEGAGKYATCLTDSTSHGSTTGRTSEVVTSQSEYSTVQESSSTSVEVATITTTMRVTKLFDAKNHGQTEALTSLGHGEHQTANITEMQPKDVNYPTTVFKPDEITEATQESVSGGEHLQLPTVFEEEGHIPKYSSLPNFPKESTCNLSDYLTQNYCVCSMDNLIADVRDKLARGIKWNFENYSCPILTHVDNGIPLENNSIPHIVKRFVDLPDLYRSKREIIPNYQVDRSLSEQMELKGRDNEIFATPGMKVKLPCLYNTDVVESTVNYSWTFSDLPLTEGKVQEKKGVLIIDNVSPQDGGNYTCTVISHDGAEMKYEHYVSVVALPTYTLTTKVVYNSTQKCQPGDTEIVSLYFPGTLGSYVCGSYFKVCKIDVNEPQCFEEYISLNLSVAIEPMDVIVPSLNTASCDVNCEMAIYSRIVMFIIKNLESVEKLPVFVRLSYRQEKLVPVQGIGNFTEGGFKAESPNLVIGCQPGFGYVKKTHICGACSRNTFSRGDETRCIECPAGQYQPMAGSKSCLVCATPLQDPYCLRVVYSNTHKFRVMIGSVAGVIVFIIVVLLWCQCSKGNDTERNGYKADSRRRRNRNADLERQEMEPLMSKERKIKRSNLEPPEPPRPDFF</sequence>
<dbReference type="Gene3D" id="2.10.50.10">
    <property type="entry name" value="Tumor Necrosis Factor Receptor, subunit A, domain 2"/>
    <property type="match status" value="1"/>
</dbReference>
<dbReference type="InterPro" id="IPR013783">
    <property type="entry name" value="Ig-like_fold"/>
</dbReference>
<feature type="compositionally biased region" description="Basic and acidic residues" evidence="1">
    <location>
        <begin position="240"/>
        <end position="252"/>
    </location>
</feature>
<proteinExistence type="predicted"/>
<dbReference type="Pfam" id="PF13927">
    <property type="entry name" value="Ig_3"/>
    <property type="match status" value="1"/>
</dbReference>
<dbReference type="InterPro" id="IPR011641">
    <property type="entry name" value="Tyr-kin_ephrin_A/B_rcpt-like"/>
</dbReference>